<feature type="domain" description="VTT" evidence="8">
    <location>
        <begin position="31"/>
        <end position="135"/>
    </location>
</feature>
<accession>A0A239BD84</accession>
<dbReference type="Pfam" id="PF09335">
    <property type="entry name" value="VTT_dom"/>
    <property type="match status" value="1"/>
</dbReference>
<dbReference type="GO" id="GO:0005886">
    <property type="term" value="C:plasma membrane"/>
    <property type="evidence" value="ECO:0007669"/>
    <property type="project" value="UniProtKB-SubCell"/>
</dbReference>
<evidence type="ECO:0000256" key="4">
    <source>
        <dbReference type="ARBA" id="ARBA00022692"/>
    </source>
</evidence>
<comment type="subcellular location">
    <subcellularLocation>
        <location evidence="1 7">Cell membrane</location>
        <topology evidence="1 7">Multi-pass membrane protein</topology>
    </subcellularLocation>
</comment>
<comment type="caution">
    <text evidence="7">Lacks conserved residue(s) required for the propagation of feature annotation.</text>
</comment>
<dbReference type="InterPro" id="IPR032818">
    <property type="entry name" value="DedA-like"/>
</dbReference>
<evidence type="ECO:0000313" key="10">
    <source>
        <dbReference type="Proteomes" id="UP000198282"/>
    </source>
</evidence>
<feature type="transmembrane region" description="Helical" evidence="7">
    <location>
        <begin position="32"/>
        <end position="53"/>
    </location>
</feature>
<evidence type="ECO:0000256" key="1">
    <source>
        <dbReference type="ARBA" id="ARBA00004651"/>
    </source>
</evidence>
<keyword evidence="10" id="KW-1185">Reference proteome</keyword>
<evidence type="ECO:0000313" key="9">
    <source>
        <dbReference type="EMBL" id="SNS05967.1"/>
    </source>
</evidence>
<evidence type="ECO:0000256" key="6">
    <source>
        <dbReference type="ARBA" id="ARBA00023136"/>
    </source>
</evidence>
<dbReference type="PANTHER" id="PTHR30353:SF15">
    <property type="entry name" value="INNER MEMBRANE PROTEIN YABI"/>
    <property type="match status" value="1"/>
</dbReference>
<evidence type="ECO:0000256" key="5">
    <source>
        <dbReference type="ARBA" id="ARBA00022989"/>
    </source>
</evidence>
<comment type="similarity">
    <text evidence="2 7">Belongs to the DedA family.</text>
</comment>
<name>A0A239BD84_9ACTN</name>
<keyword evidence="4 7" id="KW-0812">Transmembrane</keyword>
<proteinExistence type="inferred from homology"/>
<keyword evidence="6 7" id="KW-0472">Membrane</keyword>
<dbReference type="EMBL" id="FZOD01000003">
    <property type="protein sequence ID" value="SNS05967.1"/>
    <property type="molecule type" value="Genomic_DNA"/>
</dbReference>
<dbReference type="AlphaFoldDB" id="A0A239BD84"/>
<protein>
    <submittedName>
        <fullName evidence="9">Membrane protein DedA, SNARE-associated domain</fullName>
    </submittedName>
</protein>
<evidence type="ECO:0000256" key="2">
    <source>
        <dbReference type="ARBA" id="ARBA00010792"/>
    </source>
</evidence>
<dbReference type="PANTHER" id="PTHR30353">
    <property type="entry name" value="INNER MEMBRANE PROTEIN DEDA-RELATED"/>
    <property type="match status" value="1"/>
</dbReference>
<keyword evidence="3 7" id="KW-1003">Cell membrane</keyword>
<dbReference type="Proteomes" id="UP000198282">
    <property type="component" value="Unassembled WGS sequence"/>
</dbReference>
<keyword evidence="5 7" id="KW-1133">Transmembrane helix</keyword>
<dbReference type="InterPro" id="IPR032816">
    <property type="entry name" value="VTT_dom"/>
</dbReference>
<sequence>MFGMRLVAADVPEPTSASFMSTLWSWLTSLPLWLWVVIGAIALFGAFQAYYWIGHVLGTRLYASRLGRKIGQPNILRVEKVVEKWGALAVYACFWVPGLRHTLPWVAGVLRISYPWYVVASALGCLTWVPVTSFGLYTVIWGWLKLAAQSPILAGTVAAVVIAAIIGFARWRRRRIARREADQLASA</sequence>
<evidence type="ECO:0000256" key="7">
    <source>
        <dbReference type="RuleBase" id="RU367016"/>
    </source>
</evidence>
<feature type="transmembrane region" description="Helical" evidence="7">
    <location>
        <begin position="116"/>
        <end position="144"/>
    </location>
</feature>
<organism evidence="9 10">
    <name type="scientific">Streptosporangium subroseum</name>
    <dbReference type="NCBI Taxonomy" id="106412"/>
    <lineage>
        <taxon>Bacteria</taxon>
        <taxon>Bacillati</taxon>
        <taxon>Actinomycetota</taxon>
        <taxon>Actinomycetes</taxon>
        <taxon>Streptosporangiales</taxon>
        <taxon>Streptosporangiaceae</taxon>
        <taxon>Streptosporangium</taxon>
    </lineage>
</organism>
<evidence type="ECO:0000256" key="3">
    <source>
        <dbReference type="ARBA" id="ARBA00022475"/>
    </source>
</evidence>
<feature type="transmembrane region" description="Helical" evidence="7">
    <location>
        <begin position="150"/>
        <end position="169"/>
    </location>
</feature>
<reference evidence="9 10" key="1">
    <citation type="submission" date="2017-06" db="EMBL/GenBank/DDBJ databases">
        <authorList>
            <person name="Kim H.J."/>
            <person name="Triplett B.A."/>
        </authorList>
    </citation>
    <scope>NUCLEOTIDE SEQUENCE [LARGE SCALE GENOMIC DNA]</scope>
    <source>
        <strain evidence="9 10">CGMCC 4.2132</strain>
    </source>
</reference>
<evidence type="ECO:0000259" key="8">
    <source>
        <dbReference type="Pfam" id="PF09335"/>
    </source>
</evidence>
<gene>
    <name evidence="9" type="ORF">SAMN05216276_1003137</name>
</gene>